<keyword evidence="1" id="KW-0560">Oxidoreductase</keyword>
<dbReference type="EMBL" id="QTKU01000002">
    <property type="protein sequence ID" value="MBS8260406.1"/>
    <property type="molecule type" value="Genomic_DNA"/>
</dbReference>
<proteinExistence type="predicted"/>
<gene>
    <name evidence="3" type="ORF">DYI23_09275</name>
</gene>
<dbReference type="Gene3D" id="3.50.50.60">
    <property type="entry name" value="FAD/NAD(P)-binding domain"/>
    <property type="match status" value="1"/>
</dbReference>
<dbReference type="PANTHER" id="PTHR13847">
    <property type="entry name" value="SARCOSINE DEHYDROGENASE-RELATED"/>
    <property type="match status" value="1"/>
</dbReference>
<dbReference type="SUPFAM" id="SSF51905">
    <property type="entry name" value="FAD/NAD(P)-binding domain"/>
    <property type="match status" value="1"/>
</dbReference>
<sequence>MAHIGEQDGITIGSYWEASVGEIKEDRQLVGEARFDVAIVGAGYTGLSAALRLAEAGLSVCVLEANRVGWGASGRNGGFCCTGGTKRSDAQLISKFGLEEAKRFLAYQLEAIDTVDDRLARWNLDADRHSKGEIILAHRPRDYAGFAAEAAFQKETFGVEAAVLGPDALKERGLGGPEFHGGLHMPYGFALNPMKYVQALAAQVRRRGGRIFAHTPVTRFEQEGPNWRLATRYGSVQAEKVILAGNGYSREDVPNWLNGRLLPVMSSVLVTRPLSDGELSDQGWTSDLMAADTRILLHYFRLLPDRRMLFGTRGGIFETPDGLKAMRARGRADFDRMFPAWAHVEADHQWHGHVCLARDLSAYVGAVPEMDGVFASLAYHGSGVAMSSLSGEKVADLALGRIAQADLPAVISRPLRRFPFPALRQLYLQGAYWAYGLKDR</sequence>
<evidence type="ECO:0000256" key="1">
    <source>
        <dbReference type="ARBA" id="ARBA00023002"/>
    </source>
</evidence>
<reference evidence="3" key="2">
    <citation type="journal article" date="2021" name="Microorganisms">
        <title>Bacterial Dimethylsulfoniopropionate Biosynthesis in the East China Sea.</title>
        <authorList>
            <person name="Liu J."/>
            <person name="Zhang Y."/>
            <person name="Liu J."/>
            <person name="Zhong H."/>
            <person name="Williams B.T."/>
            <person name="Zheng Y."/>
            <person name="Curson A.R.J."/>
            <person name="Sun C."/>
            <person name="Sun H."/>
            <person name="Song D."/>
            <person name="Wagner Mackenzie B."/>
            <person name="Bermejo Martinez A."/>
            <person name="Todd J.D."/>
            <person name="Zhang X.H."/>
        </authorList>
    </citation>
    <scope>NUCLEOTIDE SEQUENCE</scope>
    <source>
        <strain evidence="3">AESS21</strain>
    </source>
</reference>
<reference evidence="3" key="1">
    <citation type="submission" date="2018-08" db="EMBL/GenBank/DDBJ databases">
        <authorList>
            <person name="Jin W."/>
            <person name="Wang H."/>
            <person name="Yang Y."/>
            <person name="Li M."/>
            <person name="Liu J."/>
        </authorList>
    </citation>
    <scope>NUCLEOTIDE SEQUENCE</scope>
    <source>
        <strain evidence="3">AESS21</strain>
    </source>
</reference>
<evidence type="ECO:0000259" key="2">
    <source>
        <dbReference type="Pfam" id="PF01266"/>
    </source>
</evidence>
<dbReference type="AlphaFoldDB" id="A0A944GTD0"/>
<dbReference type="GO" id="GO:0005737">
    <property type="term" value="C:cytoplasm"/>
    <property type="evidence" value="ECO:0007669"/>
    <property type="project" value="TreeGrafter"/>
</dbReference>
<dbReference type="Pfam" id="PF01266">
    <property type="entry name" value="DAO"/>
    <property type="match status" value="1"/>
</dbReference>
<comment type="caution">
    <text evidence="3">The sequence shown here is derived from an EMBL/GenBank/DDBJ whole genome shotgun (WGS) entry which is preliminary data.</text>
</comment>
<dbReference type="Proteomes" id="UP000705379">
    <property type="component" value="Unassembled WGS sequence"/>
</dbReference>
<dbReference type="PANTHER" id="PTHR13847:SF281">
    <property type="entry name" value="FAD DEPENDENT OXIDOREDUCTASE DOMAIN-CONTAINING PROTEIN"/>
    <property type="match status" value="1"/>
</dbReference>
<evidence type="ECO:0000313" key="3">
    <source>
        <dbReference type="EMBL" id="MBS8260406.1"/>
    </source>
</evidence>
<name>A0A944GTD0_9HYPH</name>
<dbReference type="Gene3D" id="3.30.9.10">
    <property type="entry name" value="D-Amino Acid Oxidase, subunit A, domain 2"/>
    <property type="match status" value="1"/>
</dbReference>
<dbReference type="InterPro" id="IPR036188">
    <property type="entry name" value="FAD/NAD-bd_sf"/>
</dbReference>
<accession>A0A944GTD0</accession>
<dbReference type="GO" id="GO:0016491">
    <property type="term" value="F:oxidoreductase activity"/>
    <property type="evidence" value="ECO:0007669"/>
    <property type="project" value="UniProtKB-KW"/>
</dbReference>
<evidence type="ECO:0000313" key="4">
    <source>
        <dbReference type="Proteomes" id="UP000705379"/>
    </source>
</evidence>
<dbReference type="RefSeq" id="WP_213215952.1">
    <property type="nucleotide sequence ID" value="NZ_QTKU01000002.1"/>
</dbReference>
<feature type="domain" description="FAD dependent oxidoreductase" evidence="2">
    <location>
        <begin position="36"/>
        <end position="397"/>
    </location>
</feature>
<organism evidence="3 4">
    <name type="scientific">Roseibium polysiphoniae</name>
    <dbReference type="NCBI Taxonomy" id="2571221"/>
    <lineage>
        <taxon>Bacteria</taxon>
        <taxon>Pseudomonadati</taxon>
        <taxon>Pseudomonadota</taxon>
        <taxon>Alphaproteobacteria</taxon>
        <taxon>Hyphomicrobiales</taxon>
        <taxon>Stappiaceae</taxon>
        <taxon>Roseibium</taxon>
    </lineage>
</organism>
<dbReference type="InterPro" id="IPR006076">
    <property type="entry name" value="FAD-dep_OxRdtase"/>
</dbReference>
<protein>
    <submittedName>
        <fullName evidence="3">FAD-binding oxidoreductase</fullName>
    </submittedName>
</protein>